<feature type="transmembrane region" description="Helical" evidence="1">
    <location>
        <begin position="40"/>
        <end position="60"/>
    </location>
</feature>
<sequence length="80" mass="8650">MDVNSILDGFRNTATAHPYLGLAILLFLIGALVRGKASLVFYLLGFIALLQEFSLFDVFVDFLKTLPDKISALMGSLGGV</sequence>
<gene>
    <name evidence="2" type="ORF">OCC_02852</name>
</gene>
<feature type="transmembrane region" description="Helical" evidence="1">
    <location>
        <begin position="16"/>
        <end position="33"/>
    </location>
</feature>
<dbReference type="HOGENOM" id="CLU_2581597_0_0_2"/>
<evidence type="ECO:0000313" key="2">
    <source>
        <dbReference type="EMBL" id="EHR77955.1"/>
    </source>
</evidence>
<keyword evidence="1" id="KW-0472">Membrane</keyword>
<organism evidence="2 3">
    <name type="scientific">Thermococcus litoralis (strain ATCC 51850 / DSM 5473 / JCM 8560 / NS-C)</name>
    <dbReference type="NCBI Taxonomy" id="523849"/>
    <lineage>
        <taxon>Archaea</taxon>
        <taxon>Methanobacteriati</taxon>
        <taxon>Methanobacteriota</taxon>
        <taxon>Thermococci</taxon>
        <taxon>Thermococcales</taxon>
        <taxon>Thermococcaceae</taxon>
        <taxon>Thermococcus</taxon>
    </lineage>
</organism>
<dbReference type="GeneID" id="16548901"/>
<dbReference type="RefSeq" id="WP_004069316.1">
    <property type="nucleotide sequence ID" value="NC_022084.1"/>
</dbReference>
<dbReference type="Proteomes" id="UP000015502">
    <property type="component" value="Chromosome"/>
</dbReference>
<reference evidence="2 3" key="1">
    <citation type="journal article" date="2012" name="J. Bacteriol.">
        <title>Genome sequence of the model hyperthermophilic archaeon Thermococcus litoralis NS-C.</title>
        <authorList>
            <person name="Gardner A.F."/>
            <person name="Kumar S."/>
            <person name="Perler F.B."/>
        </authorList>
    </citation>
    <scope>NUCLEOTIDE SEQUENCE [LARGE SCALE GENOMIC DNA]</scope>
    <source>
        <strain evidence="3">ATCC 51850 / DSM 5473 / JCM 8560 / NS-C</strain>
    </source>
</reference>
<dbReference type="KEGG" id="tlt:OCC_02852"/>
<protein>
    <submittedName>
        <fullName evidence="2">T26-9p</fullName>
    </submittedName>
</protein>
<keyword evidence="1" id="KW-0812">Transmembrane</keyword>
<dbReference type="PaxDb" id="523849-OCC_02852"/>
<accession>H3ZPZ2</accession>
<keyword evidence="1" id="KW-1133">Transmembrane helix</keyword>
<proteinExistence type="predicted"/>
<keyword evidence="3" id="KW-1185">Reference proteome</keyword>
<name>H3ZPZ2_THELN</name>
<evidence type="ECO:0000313" key="3">
    <source>
        <dbReference type="Proteomes" id="UP000015502"/>
    </source>
</evidence>
<dbReference type="STRING" id="523849.OCC_02852"/>
<dbReference type="EMBL" id="CP006670">
    <property type="protein sequence ID" value="EHR77955.1"/>
    <property type="molecule type" value="Genomic_DNA"/>
</dbReference>
<dbReference type="AlphaFoldDB" id="H3ZPZ2"/>
<dbReference type="OrthoDB" id="102391at2157"/>
<evidence type="ECO:0000256" key="1">
    <source>
        <dbReference type="SAM" id="Phobius"/>
    </source>
</evidence>